<dbReference type="SMART" id="SM00866">
    <property type="entry name" value="UTRA"/>
    <property type="match status" value="1"/>
</dbReference>
<dbReference type="InterPro" id="IPR000524">
    <property type="entry name" value="Tscrpt_reg_HTH_GntR"/>
</dbReference>
<keyword evidence="2" id="KW-0238">DNA-binding</keyword>
<dbReference type="PANTHER" id="PTHR44846">
    <property type="entry name" value="MANNOSYL-D-GLYCERATE TRANSPORT/METABOLISM SYSTEM REPRESSOR MNGR-RELATED"/>
    <property type="match status" value="1"/>
</dbReference>
<keyword evidence="3" id="KW-0804">Transcription</keyword>
<dbReference type="EMBL" id="BAAAOB010000003">
    <property type="protein sequence ID" value="GAA1794629.1"/>
    <property type="molecule type" value="Genomic_DNA"/>
</dbReference>
<accession>A0ABN2LNG0</accession>
<proteinExistence type="predicted"/>
<dbReference type="SMART" id="SM00345">
    <property type="entry name" value="HTH_GNTR"/>
    <property type="match status" value="1"/>
</dbReference>
<dbReference type="SUPFAM" id="SSF46785">
    <property type="entry name" value="Winged helix' DNA-binding domain"/>
    <property type="match status" value="1"/>
</dbReference>
<dbReference type="Pfam" id="PF00392">
    <property type="entry name" value="GntR"/>
    <property type="match status" value="1"/>
</dbReference>
<keyword evidence="7" id="KW-1185">Reference proteome</keyword>
<sequence>MPVNQDGAPRAGRELRYQRVYDLVTGLIADQGLEAGAKLPSTAELSAMAEVSVISVRRALDELAHDGIIVRHQGVGTFVAQRRLVSQPGSPGTLLGTISDGVSPVEFSTELVGIAVGLPGPDHVRALGIESGQPVWEIARVRSRGGVRAVAELATIPLSLAPALDEDRLAAGESLYGLIEERTGITEAYAEQFFQVDRPTAWERERLGIGADDTVMRVRGVSYSDDDVPFDSYLQTYRADDFVFYVSGKRGPRLLPPPTGAGRWDVRPFGAPSAD</sequence>
<evidence type="ECO:0000313" key="7">
    <source>
        <dbReference type="Proteomes" id="UP001500851"/>
    </source>
</evidence>
<evidence type="ECO:0000256" key="1">
    <source>
        <dbReference type="ARBA" id="ARBA00023015"/>
    </source>
</evidence>
<comment type="caution">
    <text evidence="6">The sequence shown here is derived from an EMBL/GenBank/DDBJ whole genome shotgun (WGS) entry which is preliminary data.</text>
</comment>
<protein>
    <submittedName>
        <fullName evidence="6">GntR family transcriptional regulator</fullName>
    </submittedName>
</protein>
<evidence type="ECO:0000256" key="3">
    <source>
        <dbReference type="ARBA" id="ARBA00023163"/>
    </source>
</evidence>
<evidence type="ECO:0000256" key="4">
    <source>
        <dbReference type="SAM" id="MobiDB-lite"/>
    </source>
</evidence>
<dbReference type="CDD" id="cd07377">
    <property type="entry name" value="WHTH_GntR"/>
    <property type="match status" value="1"/>
</dbReference>
<dbReference type="Proteomes" id="UP001500851">
    <property type="component" value="Unassembled WGS sequence"/>
</dbReference>
<dbReference type="PANTHER" id="PTHR44846:SF1">
    <property type="entry name" value="MANNOSYL-D-GLYCERATE TRANSPORT_METABOLISM SYSTEM REPRESSOR MNGR-RELATED"/>
    <property type="match status" value="1"/>
</dbReference>
<reference evidence="6 7" key="1">
    <citation type="journal article" date="2019" name="Int. J. Syst. Evol. Microbiol.">
        <title>The Global Catalogue of Microorganisms (GCM) 10K type strain sequencing project: providing services to taxonomists for standard genome sequencing and annotation.</title>
        <authorList>
            <consortium name="The Broad Institute Genomics Platform"/>
            <consortium name="The Broad Institute Genome Sequencing Center for Infectious Disease"/>
            <person name="Wu L."/>
            <person name="Ma J."/>
        </authorList>
    </citation>
    <scope>NUCLEOTIDE SEQUENCE [LARGE SCALE GENOMIC DNA]</scope>
    <source>
        <strain evidence="6 7">JCM 14736</strain>
    </source>
</reference>
<evidence type="ECO:0000256" key="2">
    <source>
        <dbReference type="ARBA" id="ARBA00023125"/>
    </source>
</evidence>
<dbReference type="InterPro" id="IPR011663">
    <property type="entry name" value="UTRA"/>
</dbReference>
<dbReference type="InterPro" id="IPR050679">
    <property type="entry name" value="Bact_HTH_transcr_reg"/>
</dbReference>
<evidence type="ECO:0000259" key="5">
    <source>
        <dbReference type="PROSITE" id="PS50949"/>
    </source>
</evidence>
<keyword evidence="1" id="KW-0805">Transcription regulation</keyword>
<gene>
    <name evidence="6" type="ORF">GCM10009768_24650</name>
</gene>
<evidence type="ECO:0000313" key="6">
    <source>
        <dbReference type="EMBL" id="GAA1794629.1"/>
    </source>
</evidence>
<feature type="region of interest" description="Disordered" evidence="4">
    <location>
        <begin position="256"/>
        <end position="275"/>
    </location>
</feature>
<dbReference type="Gene3D" id="3.40.1410.10">
    <property type="entry name" value="Chorismate lyase-like"/>
    <property type="match status" value="1"/>
</dbReference>
<dbReference type="Gene3D" id="1.10.10.10">
    <property type="entry name" value="Winged helix-like DNA-binding domain superfamily/Winged helix DNA-binding domain"/>
    <property type="match status" value="1"/>
</dbReference>
<name>A0ABN2LNG0_9MICO</name>
<dbReference type="SUPFAM" id="SSF64288">
    <property type="entry name" value="Chorismate lyase-like"/>
    <property type="match status" value="1"/>
</dbReference>
<dbReference type="InterPro" id="IPR036390">
    <property type="entry name" value="WH_DNA-bd_sf"/>
</dbReference>
<dbReference type="InterPro" id="IPR028978">
    <property type="entry name" value="Chorismate_lyase_/UTRA_dom_sf"/>
</dbReference>
<dbReference type="InterPro" id="IPR036388">
    <property type="entry name" value="WH-like_DNA-bd_sf"/>
</dbReference>
<feature type="domain" description="HTH gntR-type" evidence="5">
    <location>
        <begin position="14"/>
        <end position="82"/>
    </location>
</feature>
<dbReference type="PROSITE" id="PS50949">
    <property type="entry name" value="HTH_GNTR"/>
    <property type="match status" value="1"/>
</dbReference>
<organism evidence="6 7">
    <name type="scientific">Leucobacter iarius</name>
    <dbReference type="NCBI Taxonomy" id="333963"/>
    <lineage>
        <taxon>Bacteria</taxon>
        <taxon>Bacillati</taxon>
        <taxon>Actinomycetota</taxon>
        <taxon>Actinomycetes</taxon>
        <taxon>Micrococcales</taxon>
        <taxon>Microbacteriaceae</taxon>
        <taxon>Leucobacter</taxon>
    </lineage>
</organism>
<dbReference type="Pfam" id="PF07702">
    <property type="entry name" value="UTRA"/>
    <property type="match status" value="1"/>
</dbReference>